<name>A0AC61NQA5_9BACT</name>
<keyword evidence="1" id="KW-0808">Transferase</keyword>
<dbReference type="EMBL" id="CP081303">
    <property type="protein sequence ID" value="QZE15522.1"/>
    <property type="molecule type" value="Genomic_DNA"/>
</dbReference>
<organism evidence="1 2">
    <name type="scientific">Halosquirtibacter laminarini</name>
    <dbReference type="NCBI Taxonomy" id="3374600"/>
    <lineage>
        <taxon>Bacteria</taxon>
        <taxon>Pseudomonadati</taxon>
        <taxon>Bacteroidota</taxon>
        <taxon>Bacteroidia</taxon>
        <taxon>Marinilabiliales</taxon>
        <taxon>Prolixibacteraceae</taxon>
        <taxon>Halosquirtibacter</taxon>
    </lineage>
</organism>
<gene>
    <name evidence="1" type="primary">ltrA</name>
    <name evidence="1" type="ORF">K4L44_06735</name>
</gene>
<keyword evidence="1" id="KW-0695">RNA-directed DNA polymerase</keyword>
<dbReference type="Proteomes" id="UP000826212">
    <property type="component" value="Chromosome"/>
</dbReference>
<dbReference type="EC" id="2.7.7.49" evidence="1"/>
<keyword evidence="2" id="KW-1185">Reference proteome</keyword>
<protein>
    <submittedName>
        <fullName evidence="1">Group II intron reverse transcriptase/maturase</fullName>
        <ecNumber evidence="1">2.7.7.49</ecNumber>
    </submittedName>
</protein>
<accession>A0AC61NQA5</accession>
<evidence type="ECO:0000313" key="1">
    <source>
        <dbReference type="EMBL" id="QZE15522.1"/>
    </source>
</evidence>
<evidence type="ECO:0000313" key="2">
    <source>
        <dbReference type="Proteomes" id="UP000826212"/>
    </source>
</evidence>
<proteinExistence type="predicted"/>
<keyword evidence="1" id="KW-0548">Nucleotidyltransferase</keyword>
<sequence>MEHQQDIAYQLDLFMERRLDTIHQYGDRKHVEGANLSLGKQVKRVNKQGRALATDLIGIVCSHDNLHRAFKQVKRNKGAAGIDRVPVGKFSTWYAEYGESMVDNILLGTYYPQSVRSVMIPKANGGDRELGIPTVQDRVIQQAISQVLTPIYENEFSNYSYGFRPKRSAHQALKQASEYVSDDMYYVVDMDMKSFFDEVNHDRLIWKLSHKVEDQRLLLLIRRYLQCGIMKGGVTSVRIKGTPQGSPLSPLLSNVVLDELDKELESRGHCFVRYADDFSIFVRSHRASERVKKSISNFLTSQLKLKVNEEKSISCESSKTELLGYTILNNGTLIIGRSRTARLKSKVRMVTKRNRGRSLKQVVEELNPILRGWFNYFKWASCKRILNDIDAWIRRKLRCYRLKQCKKTIAAKRFLNNLGVRTWQSWILALSGKGWWRKSSSPQSHQAMSLQWFDKLGLYNMSINYEKFRVN</sequence>
<reference evidence="1" key="1">
    <citation type="submission" date="2021-08" db="EMBL/GenBank/DDBJ databases">
        <title>Novel anaerobic bacterium isolated from sea squirt in East Sea, Republic of Korea.</title>
        <authorList>
            <person name="Nguyen T.H."/>
            <person name="Li Z."/>
            <person name="Lee Y.-J."/>
            <person name="Ko J."/>
            <person name="Kim S.-G."/>
        </authorList>
    </citation>
    <scope>NUCLEOTIDE SEQUENCE</scope>
    <source>
        <strain evidence="1">KCTC 25031</strain>
    </source>
</reference>